<accession>A0ABU9UDV0</accession>
<keyword evidence="2 5" id="KW-0238">DNA-binding</keyword>
<dbReference type="Gene3D" id="3.40.50.2300">
    <property type="match status" value="1"/>
</dbReference>
<dbReference type="CDD" id="cd01392">
    <property type="entry name" value="HTH_LacI"/>
    <property type="match status" value="1"/>
</dbReference>
<dbReference type="SUPFAM" id="SSF47413">
    <property type="entry name" value="lambda repressor-like DNA-binding domains"/>
    <property type="match status" value="1"/>
</dbReference>
<dbReference type="PROSITE" id="PS00356">
    <property type="entry name" value="HTH_LACI_1"/>
    <property type="match status" value="1"/>
</dbReference>
<evidence type="ECO:0000256" key="2">
    <source>
        <dbReference type="ARBA" id="ARBA00023125"/>
    </source>
</evidence>
<evidence type="ECO:0000256" key="3">
    <source>
        <dbReference type="ARBA" id="ARBA00023163"/>
    </source>
</evidence>
<proteinExistence type="predicted"/>
<dbReference type="RefSeq" id="WP_420070296.1">
    <property type="nucleotide sequence ID" value="NZ_JBCHKQ010000006.1"/>
</dbReference>
<dbReference type="InterPro" id="IPR028082">
    <property type="entry name" value="Peripla_BP_I"/>
</dbReference>
<dbReference type="GO" id="GO:0003677">
    <property type="term" value="F:DNA binding"/>
    <property type="evidence" value="ECO:0007669"/>
    <property type="project" value="UniProtKB-KW"/>
</dbReference>
<dbReference type="PANTHER" id="PTHR30146:SF109">
    <property type="entry name" value="HTH-TYPE TRANSCRIPTIONAL REGULATOR GALS"/>
    <property type="match status" value="1"/>
</dbReference>
<dbReference type="SMART" id="SM00354">
    <property type="entry name" value="HTH_LACI"/>
    <property type="match status" value="1"/>
</dbReference>
<dbReference type="InterPro" id="IPR010982">
    <property type="entry name" value="Lambda_DNA-bd_dom_sf"/>
</dbReference>
<keyword evidence="1" id="KW-0805">Transcription regulation</keyword>
<organism evidence="5 6">
    <name type="scientific">Rarispira pelagica</name>
    <dbReference type="NCBI Taxonomy" id="3141764"/>
    <lineage>
        <taxon>Bacteria</taxon>
        <taxon>Pseudomonadati</taxon>
        <taxon>Spirochaetota</taxon>
        <taxon>Spirochaetia</taxon>
        <taxon>Winmispirales</taxon>
        <taxon>Winmispiraceae</taxon>
        <taxon>Rarispira</taxon>
    </lineage>
</organism>
<reference evidence="5 6" key="1">
    <citation type="submission" date="2024-03" db="EMBL/GenBank/DDBJ databases">
        <title>Ignisphaera cupida sp. nov., a hyperthermophilic hydrolytic archaeon from a hot spring of Kamchatka, and proposal of Ignisphaeraceae fam. nov.</title>
        <authorList>
            <person name="Podosokorskaya O.A."/>
            <person name="Elcheninov A.G."/>
            <person name="Maltseva A.I."/>
            <person name="Zayulina K.S."/>
            <person name="Novikov A."/>
            <person name="Merkel A.Y."/>
        </authorList>
    </citation>
    <scope>NUCLEOTIDE SEQUENCE [LARGE SCALE GENOMIC DNA]</scope>
    <source>
        <strain evidence="5 6">38H-sp</strain>
    </source>
</reference>
<dbReference type="SUPFAM" id="SSF53822">
    <property type="entry name" value="Periplasmic binding protein-like I"/>
    <property type="match status" value="1"/>
</dbReference>
<name>A0ABU9UDV0_9SPIR</name>
<keyword evidence="6" id="KW-1185">Reference proteome</keyword>
<dbReference type="Gene3D" id="1.10.260.40">
    <property type="entry name" value="lambda repressor-like DNA-binding domains"/>
    <property type="match status" value="1"/>
</dbReference>
<evidence type="ECO:0000313" key="6">
    <source>
        <dbReference type="Proteomes" id="UP001466331"/>
    </source>
</evidence>
<dbReference type="Pfam" id="PF00356">
    <property type="entry name" value="LacI"/>
    <property type="match status" value="1"/>
</dbReference>
<dbReference type="InterPro" id="IPR001761">
    <property type="entry name" value="Peripla_BP/Lac1_sug-bd_dom"/>
</dbReference>
<feature type="non-terminal residue" evidence="5">
    <location>
        <position position="194"/>
    </location>
</feature>
<dbReference type="PROSITE" id="PS50932">
    <property type="entry name" value="HTH_LACI_2"/>
    <property type="match status" value="1"/>
</dbReference>
<sequence>MNKRKVTIKDVAKMAGVSPSTVSRAIYDSAPLKQETKDRIFYAMAKLNYYPNAAARSLVQKKTMSLGVILPNDEGDLFLNPFFIHALRGLSVYAQSCHYFILYAFSKDQNQELEYIKELYRSRRVDGFVMLTVREKDDCIDYMQSQSIPFVVIGHPIPDDKMLWVDNDNFQAMYKLTNWMIDRGYRDFVFLGGP</sequence>
<gene>
    <name evidence="5" type="ORF">WKV44_09855</name>
</gene>
<dbReference type="InterPro" id="IPR000843">
    <property type="entry name" value="HTH_LacI"/>
</dbReference>
<keyword evidence="3" id="KW-0804">Transcription</keyword>
<evidence type="ECO:0000313" key="5">
    <source>
        <dbReference type="EMBL" id="MEM5948843.1"/>
    </source>
</evidence>
<dbReference type="PRINTS" id="PR00036">
    <property type="entry name" value="HTHLACI"/>
</dbReference>
<dbReference type="Pfam" id="PF00532">
    <property type="entry name" value="Peripla_BP_1"/>
    <property type="match status" value="1"/>
</dbReference>
<protein>
    <submittedName>
        <fullName evidence="5">LacI family DNA-binding transcriptional regulator</fullName>
    </submittedName>
</protein>
<dbReference type="Proteomes" id="UP001466331">
    <property type="component" value="Unassembled WGS sequence"/>
</dbReference>
<dbReference type="EMBL" id="JBCHKQ010000006">
    <property type="protein sequence ID" value="MEM5948843.1"/>
    <property type="molecule type" value="Genomic_DNA"/>
</dbReference>
<comment type="caution">
    <text evidence="5">The sequence shown here is derived from an EMBL/GenBank/DDBJ whole genome shotgun (WGS) entry which is preliminary data.</text>
</comment>
<evidence type="ECO:0000259" key="4">
    <source>
        <dbReference type="PROSITE" id="PS50932"/>
    </source>
</evidence>
<dbReference type="PANTHER" id="PTHR30146">
    <property type="entry name" value="LACI-RELATED TRANSCRIPTIONAL REPRESSOR"/>
    <property type="match status" value="1"/>
</dbReference>
<feature type="domain" description="HTH lacI-type" evidence="4">
    <location>
        <begin position="6"/>
        <end position="60"/>
    </location>
</feature>
<evidence type="ECO:0000256" key="1">
    <source>
        <dbReference type="ARBA" id="ARBA00023015"/>
    </source>
</evidence>